<gene>
    <name evidence="1" type="ORF">GUJ93_ZPchr0003g16739</name>
</gene>
<keyword evidence="2" id="KW-1185">Reference proteome</keyword>
<dbReference type="EMBL" id="JAAALK010000286">
    <property type="protein sequence ID" value="KAG8063350.1"/>
    <property type="molecule type" value="Genomic_DNA"/>
</dbReference>
<evidence type="ECO:0000313" key="2">
    <source>
        <dbReference type="Proteomes" id="UP000729402"/>
    </source>
</evidence>
<organism evidence="1 2">
    <name type="scientific">Zizania palustris</name>
    <name type="common">Northern wild rice</name>
    <dbReference type="NCBI Taxonomy" id="103762"/>
    <lineage>
        <taxon>Eukaryota</taxon>
        <taxon>Viridiplantae</taxon>
        <taxon>Streptophyta</taxon>
        <taxon>Embryophyta</taxon>
        <taxon>Tracheophyta</taxon>
        <taxon>Spermatophyta</taxon>
        <taxon>Magnoliopsida</taxon>
        <taxon>Liliopsida</taxon>
        <taxon>Poales</taxon>
        <taxon>Poaceae</taxon>
        <taxon>BOP clade</taxon>
        <taxon>Oryzoideae</taxon>
        <taxon>Oryzeae</taxon>
        <taxon>Zizaniinae</taxon>
        <taxon>Zizania</taxon>
    </lineage>
</organism>
<dbReference type="OrthoDB" id="685265at2759"/>
<protein>
    <submittedName>
        <fullName evidence="1">Uncharacterized protein</fullName>
    </submittedName>
</protein>
<dbReference type="Proteomes" id="UP000729402">
    <property type="component" value="Unassembled WGS sequence"/>
</dbReference>
<evidence type="ECO:0000313" key="1">
    <source>
        <dbReference type="EMBL" id="KAG8063350.1"/>
    </source>
</evidence>
<reference evidence="1" key="1">
    <citation type="journal article" date="2021" name="bioRxiv">
        <title>Whole Genome Assembly and Annotation of Northern Wild Rice, Zizania palustris L., Supports a Whole Genome Duplication in the Zizania Genus.</title>
        <authorList>
            <person name="Haas M."/>
            <person name="Kono T."/>
            <person name="Macchietto M."/>
            <person name="Millas R."/>
            <person name="McGilp L."/>
            <person name="Shao M."/>
            <person name="Duquette J."/>
            <person name="Hirsch C.N."/>
            <person name="Kimball J."/>
        </authorList>
    </citation>
    <scope>NUCLEOTIDE SEQUENCE</scope>
    <source>
        <tissue evidence="1">Fresh leaf tissue</tissue>
    </source>
</reference>
<accession>A0A8J5RUB7</accession>
<reference evidence="1" key="2">
    <citation type="submission" date="2021-02" db="EMBL/GenBank/DDBJ databases">
        <authorList>
            <person name="Kimball J.A."/>
            <person name="Haas M.W."/>
            <person name="Macchietto M."/>
            <person name="Kono T."/>
            <person name="Duquette J."/>
            <person name="Shao M."/>
        </authorList>
    </citation>
    <scope>NUCLEOTIDE SEQUENCE</scope>
    <source>
        <tissue evidence="1">Fresh leaf tissue</tissue>
    </source>
</reference>
<proteinExistence type="predicted"/>
<comment type="caution">
    <text evidence="1">The sequence shown here is derived from an EMBL/GenBank/DDBJ whole genome shotgun (WGS) entry which is preliminary data.</text>
</comment>
<name>A0A8J5RUB7_ZIZPA</name>
<sequence length="239" mass="25996">MANFCCTYMNELDDVNRWWLPSEILSDIGIADAAERRRLAVVEDIAVRLAGVLGGASEIAQRRPPSSCHGLQVRDTGYSAMETLAGARHRRRGPSAAPPLYLPLPALAAAPWQVTGGLINNSHILHPAFAPQQRRLAPACHAFHRAGAHHPAATTTRRSGGTGVFLPRTDAAVVPRRVNVNVPARQCRAHQTPSHRPGVEAAAAMARRQQELQAMAAAMSQIQRRVDVPELALPQEWTY</sequence>
<dbReference type="AlphaFoldDB" id="A0A8J5RUB7"/>